<evidence type="ECO:0000313" key="4">
    <source>
        <dbReference type="Proteomes" id="UP000664654"/>
    </source>
</evidence>
<dbReference type="GO" id="GO:0035556">
    <property type="term" value="P:intracellular signal transduction"/>
    <property type="evidence" value="ECO:0007669"/>
    <property type="project" value="InterPro"/>
</dbReference>
<evidence type="ECO:0000259" key="2">
    <source>
        <dbReference type="PROSITE" id="PS50125"/>
    </source>
</evidence>
<dbReference type="GO" id="GO:0004016">
    <property type="term" value="F:adenylate cyclase activity"/>
    <property type="evidence" value="ECO:0007669"/>
    <property type="project" value="UniProtKB-ARBA"/>
</dbReference>
<dbReference type="SMART" id="SM01080">
    <property type="entry name" value="CHASE2"/>
    <property type="match status" value="1"/>
</dbReference>
<dbReference type="Pfam" id="PF05226">
    <property type="entry name" value="CHASE2"/>
    <property type="match status" value="1"/>
</dbReference>
<dbReference type="Proteomes" id="UP000664654">
    <property type="component" value="Unassembled WGS sequence"/>
</dbReference>
<keyword evidence="1" id="KW-0472">Membrane</keyword>
<dbReference type="InterPro" id="IPR001054">
    <property type="entry name" value="A/G_cyclase"/>
</dbReference>
<dbReference type="GO" id="GO:0006171">
    <property type="term" value="P:cAMP biosynthetic process"/>
    <property type="evidence" value="ECO:0007669"/>
    <property type="project" value="TreeGrafter"/>
</dbReference>
<dbReference type="AlphaFoldDB" id="A0A939DMS3"/>
<feature type="transmembrane region" description="Helical" evidence="1">
    <location>
        <begin position="394"/>
        <end position="415"/>
    </location>
</feature>
<dbReference type="RefSeq" id="WP_206573463.1">
    <property type="nucleotide sequence ID" value="NZ_JAFKCV010000004.1"/>
</dbReference>
<feature type="domain" description="Guanylate cyclase" evidence="2">
    <location>
        <begin position="485"/>
        <end position="617"/>
    </location>
</feature>
<dbReference type="Gene3D" id="3.30.70.1230">
    <property type="entry name" value="Nucleotide cyclase"/>
    <property type="match status" value="1"/>
</dbReference>
<organism evidence="3 4">
    <name type="scientific">Bowmanella dokdonensis</name>
    <dbReference type="NCBI Taxonomy" id="751969"/>
    <lineage>
        <taxon>Bacteria</taxon>
        <taxon>Pseudomonadati</taxon>
        <taxon>Pseudomonadota</taxon>
        <taxon>Gammaproteobacteria</taxon>
        <taxon>Alteromonadales</taxon>
        <taxon>Alteromonadaceae</taxon>
        <taxon>Bowmanella</taxon>
    </lineage>
</organism>
<gene>
    <name evidence="3" type="ORF">J0A66_08980</name>
</gene>
<dbReference type="EMBL" id="JAFKCV010000004">
    <property type="protein sequence ID" value="MBN7825353.1"/>
    <property type="molecule type" value="Genomic_DNA"/>
</dbReference>
<sequence>MKKTVVGRRFLALWLLPLLLLLLCLILQFFPAKGMEQTLLRLEGLLYDAKIQYLPPWPRSVSNIQIVDIDERSLHEVGRMPWDRRDFARLTDKLSQAGALVIAFDILFSERQDNQVQQALSQWYQAGELPEQQWQRLRDKAQAMDADRQFARRLGETEAVLANLFHHHPQLQSGKILAGKVAQPEGAIPGQIKSYQGHAGPIPVLAEAASGQGFMNADADADGLTRRAALLLEMNGQLYPSLALETFRVYSLVERVQPSWVQVAGQAQLEGVRVGNALIRTDQQSRIQIPFRGPARDYPYSSAADVLSGRILDNRFDQAVVFVGTSATGLADLRATPTSLTFPGVEIHATVFDALISPQHLPYRPDWATGALAVQLVLLGLLCILLLPRFSPWTSFAATLLLLALVVGFNLWLWQVHVMDLPMVMPLVLVLVLSAYFICYGFLSEASRRQRVRNIFAQYLPPAHIDRLLNEPGSVSLAGEKKTLSVLFSDIRGFTSISEGMTAQELKLWLNQFFSPVTKAILENDGTIDKYVGDMVMAFWGAPLEEPEHASKSIQAAFAMLEALEQVNQSFAAQQQPLASIGIGINSGEMNVGDMGSDFRRSYTVIGDAVNLGSRLEGLTKFYGVEVLVSESTRALAGDFNYLLVDKVRVKGKQRPIRLCMPINPSAAEAFCTLCSQLNQAIEAYLQRDFEAARRILQQLPADNPLSTLTGLYLQRVQSYLQAPPPEDWDGTFVHTSK</sequence>
<comment type="caution">
    <text evidence="3">The sequence shown here is derived from an EMBL/GenBank/DDBJ whole genome shotgun (WGS) entry which is preliminary data.</text>
</comment>
<dbReference type="PROSITE" id="PS50125">
    <property type="entry name" value="GUANYLATE_CYCLASE_2"/>
    <property type="match status" value="1"/>
</dbReference>
<keyword evidence="4" id="KW-1185">Reference proteome</keyword>
<dbReference type="SUPFAM" id="SSF55073">
    <property type="entry name" value="Nucleotide cyclase"/>
    <property type="match status" value="1"/>
</dbReference>
<keyword evidence="1" id="KW-0812">Transmembrane</keyword>
<name>A0A939DMS3_9ALTE</name>
<feature type="transmembrane region" description="Helical" evidence="1">
    <location>
        <begin position="367"/>
        <end position="387"/>
    </location>
</feature>
<dbReference type="InterPro" id="IPR029787">
    <property type="entry name" value="Nucleotide_cyclase"/>
</dbReference>
<dbReference type="CDD" id="cd07302">
    <property type="entry name" value="CHD"/>
    <property type="match status" value="1"/>
</dbReference>
<protein>
    <submittedName>
        <fullName evidence="3">Adenylate/guanylate cyclase domain-containing protein</fullName>
    </submittedName>
</protein>
<feature type="transmembrane region" description="Helical" evidence="1">
    <location>
        <begin position="421"/>
        <end position="443"/>
    </location>
</feature>
<dbReference type="SMART" id="SM00044">
    <property type="entry name" value="CYCc"/>
    <property type="match status" value="1"/>
</dbReference>
<dbReference type="PANTHER" id="PTHR43081">
    <property type="entry name" value="ADENYLATE CYCLASE, TERMINAL-DIFFERENTIATION SPECIFIC-RELATED"/>
    <property type="match status" value="1"/>
</dbReference>
<keyword evidence="1" id="KW-1133">Transmembrane helix</keyword>
<reference evidence="3" key="1">
    <citation type="submission" date="2021-03" db="EMBL/GenBank/DDBJ databases">
        <title>novel species isolated from a fishpond in China.</title>
        <authorList>
            <person name="Lu H."/>
            <person name="Cai Z."/>
        </authorList>
    </citation>
    <scope>NUCLEOTIDE SEQUENCE</scope>
    <source>
        <strain evidence="3">JCM 30855</strain>
    </source>
</reference>
<evidence type="ECO:0000313" key="3">
    <source>
        <dbReference type="EMBL" id="MBN7825353.1"/>
    </source>
</evidence>
<dbReference type="InterPro" id="IPR007890">
    <property type="entry name" value="CHASE2"/>
</dbReference>
<proteinExistence type="predicted"/>
<dbReference type="InterPro" id="IPR050697">
    <property type="entry name" value="Adenylyl/Guanylyl_Cyclase_3/4"/>
</dbReference>
<evidence type="ECO:0000256" key="1">
    <source>
        <dbReference type="SAM" id="Phobius"/>
    </source>
</evidence>
<dbReference type="Pfam" id="PF00211">
    <property type="entry name" value="Guanylate_cyc"/>
    <property type="match status" value="1"/>
</dbReference>
<dbReference type="PANTHER" id="PTHR43081:SF1">
    <property type="entry name" value="ADENYLATE CYCLASE, TERMINAL-DIFFERENTIATION SPECIFIC"/>
    <property type="match status" value="1"/>
</dbReference>
<accession>A0A939DMS3</accession>